<proteinExistence type="predicted"/>
<evidence type="ECO:0000313" key="2">
    <source>
        <dbReference type="Proteomes" id="UP000250266"/>
    </source>
</evidence>
<sequence length="92" mass="10447">MTRNDNLYLLQMETGRPMKPFITNSGYIGLGPISLQPTDTVCICFGARVPHTLRRRQNGKSGYVFIGEAFVYGLMDGEFMKNGYEPIDFEIF</sequence>
<accession>A0A8E2EBQ0</accession>
<protein>
    <submittedName>
        <fullName evidence="1">Uncharacterized protein</fullName>
    </submittedName>
</protein>
<dbReference type="Pfam" id="PF26639">
    <property type="entry name" value="Het-6_barrel"/>
    <property type="match status" value="1"/>
</dbReference>
<name>A0A8E2EBQ0_9PEZI</name>
<dbReference type="Proteomes" id="UP000250266">
    <property type="component" value="Unassembled WGS sequence"/>
</dbReference>
<dbReference type="OrthoDB" id="2157530at2759"/>
<organism evidence="1 2">
    <name type="scientific">Lepidopterella palustris CBS 459.81</name>
    <dbReference type="NCBI Taxonomy" id="1314670"/>
    <lineage>
        <taxon>Eukaryota</taxon>
        <taxon>Fungi</taxon>
        <taxon>Dikarya</taxon>
        <taxon>Ascomycota</taxon>
        <taxon>Pezizomycotina</taxon>
        <taxon>Dothideomycetes</taxon>
        <taxon>Pleosporomycetidae</taxon>
        <taxon>Mytilinidiales</taxon>
        <taxon>Argynnaceae</taxon>
        <taxon>Lepidopterella</taxon>
    </lineage>
</organism>
<evidence type="ECO:0000313" key="1">
    <source>
        <dbReference type="EMBL" id="OCK81070.1"/>
    </source>
</evidence>
<keyword evidence="2" id="KW-1185">Reference proteome</keyword>
<dbReference type="AlphaFoldDB" id="A0A8E2EBQ0"/>
<gene>
    <name evidence="1" type="ORF">K432DRAFT_296358</name>
</gene>
<reference evidence="1 2" key="1">
    <citation type="journal article" date="2016" name="Nat. Commun.">
        <title>Ectomycorrhizal ecology is imprinted in the genome of the dominant symbiotic fungus Cenococcum geophilum.</title>
        <authorList>
            <consortium name="DOE Joint Genome Institute"/>
            <person name="Peter M."/>
            <person name="Kohler A."/>
            <person name="Ohm R.A."/>
            <person name="Kuo A."/>
            <person name="Krutzmann J."/>
            <person name="Morin E."/>
            <person name="Arend M."/>
            <person name="Barry K.W."/>
            <person name="Binder M."/>
            <person name="Choi C."/>
            <person name="Clum A."/>
            <person name="Copeland A."/>
            <person name="Grisel N."/>
            <person name="Haridas S."/>
            <person name="Kipfer T."/>
            <person name="LaButti K."/>
            <person name="Lindquist E."/>
            <person name="Lipzen A."/>
            <person name="Maire R."/>
            <person name="Meier B."/>
            <person name="Mihaltcheva S."/>
            <person name="Molinier V."/>
            <person name="Murat C."/>
            <person name="Poggeler S."/>
            <person name="Quandt C.A."/>
            <person name="Sperisen C."/>
            <person name="Tritt A."/>
            <person name="Tisserant E."/>
            <person name="Crous P.W."/>
            <person name="Henrissat B."/>
            <person name="Nehls U."/>
            <person name="Egli S."/>
            <person name="Spatafora J.W."/>
            <person name="Grigoriev I.V."/>
            <person name="Martin F.M."/>
        </authorList>
    </citation>
    <scope>NUCLEOTIDE SEQUENCE [LARGE SCALE GENOMIC DNA]</scope>
    <source>
        <strain evidence="1 2">CBS 459.81</strain>
    </source>
</reference>
<dbReference type="EMBL" id="KV744935">
    <property type="protein sequence ID" value="OCK81070.1"/>
    <property type="molecule type" value="Genomic_DNA"/>
</dbReference>